<reference evidence="1 2" key="1">
    <citation type="submission" date="2018-10" db="EMBL/GenBank/DDBJ databases">
        <title>Ulvibacterium marinum gen. nov., sp. nov., a novel marine bacterium of the family Flavobacteriaceae, isolated from a culture of the green alga Ulva prolifera.</title>
        <authorList>
            <person name="Zhang Z."/>
        </authorList>
    </citation>
    <scope>NUCLEOTIDE SEQUENCE [LARGE SCALE GENOMIC DNA]</scope>
    <source>
        <strain evidence="1 2">CCMM003</strain>
    </source>
</reference>
<organism evidence="1 2">
    <name type="scientific">Ulvibacterium marinum</name>
    <dbReference type="NCBI Taxonomy" id="2419782"/>
    <lineage>
        <taxon>Bacteria</taxon>
        <taxon>Pseudomonadati</taxon>
        <taxon>Bacteroidota</taxon>
        <taxon>Flavobacteriia</taxon>
        <taxon>Flavobacteriales</taxon>
        <taxon>Flavobacteriaceae</taxon>
        <taxon>Ulvibacterium</taxon>
    </lineage>
</organism>
<gene>
    <name evidence="1" type="ORF">D7Z94_22205</name>
</gene>
<dbReference type="EMBL" id="RBCJ01000005">
    <property type="protein sequence ID" value="RKN77937.1"/>
    <property type="molecule type" value="Genomic_DNA"/>
</dbReference>
<name>A0A3B0C2I1_9FLAO</name>
<evidence type="ECO:0000313" key="2">
    <source>
        <dbReference type="Proteomes" id="UP000276603"/>
    </source>
</evidence>
<comment type="caution">
    <text evidence="1">The sequence shown here is derived from an EMBL/GenBank/DDBJ whole genome shotgun (WGS) entry which is preliminary data.</text>
</comment>
<sequence>MEREPNRLRDTSLFYPQDSQAPEKLEALVKQAPHIVATRFHEQRGKESYLDSFDDQGVMAIWKKAY</sequence>
<evidence type="ECO:0000313" key="1">
    <source>
        <dbReference type="EMBL" id="RKN77937.1"/>
    </source>
</evidence>
<accession>A0A3B0C2I1</accession>
<protein>
    <submittedName>
        <fullName evidence="1">Uncharacterized protein</fullName>
    </submittedName>
</protein>
<keyword evidence="2" id="KW-1185">Reference proteome</keyword>
<dbReference type="AlphaFoldDB" id="A0A3B0C2I1"/>
<proteinExistence type="predicted"/>
<dbReference type="Proteomes" id="UP000276603">
    <property type="component" value="Unassembled WGS sequence"/>
</dbReference>